<sequence length="553" mass="61751">MSRRGGGKFKPRAGFQKPDQPTSGVPSAMIKQARRSGQLNISNRNLTEVPSQVWRINIDVPEEARSVSLDDAEDRWWDQVELVKLILASNKLQEISNDINQLSALTVLDIHDNELSSLPETIGELSNLQRLNLSHNKLVSLPSELFSLVNLVLLHVQHNELCELGDELGSLINLEDLELHVGNNQLSELSKEHLQYLSNISVLDVRDNRIKTIPDEVVSLQALQRLDLTNNELSRGDCFAGSTELQHAKKSNFLRQRRSIYILSGYACRKCGLRALTLHKNMDEFRKKLQQTIKKRELLEKLQAFSSKKMRGTQAILKYLRSRIEEDSTETDAVGAASNPSSAMGVVSNVEGKTLDYSNKKATSVPSTIWQPAVDAAVTTINLSKNLLSDFPLNVVVLSNTCKELNLGLNKLSTIPPDLKMMVNLTTLDLRNNLIDHLPHDITTLVNLRDAILSCNRFKEIPPVLFCLSKLETIIIADNQVAFIDVQGLLRLPMLSTLDLQNNNVSQVPPELGTVESLRSLQLAGNPFRNPRAAILAKGTPALLEYLRDKIPR</sequence>
<dbReference type="SMART" id="SM00364">
    <property type="entry name" value="LRR_BAC"/>
    <property type="match status" value="4"/>
</dbReference>
<dbReference type="Gene3D" id="3.80.10.10">
    <property type="entry name" value="Ribonuclease Inhibitor"/>
    <property type="match status" value="3"/>
</dbReference>
<feature type="region of interest" description="Disordered" evidence="3">
    <location>
        <begin position="1"/>
        <end position="29"/>
    </location>
</feature>
<dbReference type="PANTHER" id="PTHR48051:SF41">
    <property type="entry name" value="LEUCINE-RICH REPEAT-CONTAINING PROTEIN 40"/>
    <property type="match status" value="1"/>
</dbReference>
<organism evidence="5 6">
    <name type="scientific">Saccoglossus kowalevskii</name>
    <name type="common">Acorn worm</name>
    <dbReference type="NCBI Taxonomy" id="10224"/>
    <lineage>
        <taxon>Eukaryota</taxon>
        <taxon>Metazoa</taxon>
        <taxon>Hemichordata</taxon>
        <taxon>Enteropneusta</taxon>
        <taxon>Harrimaniidae</taxon>
        <taxon>Saccoglossus</taxon>
    </lineage>
</organism>
<dbReference type="Pfam" id="PF23598">
    <property type="entry name" value="LRR_14"/>
    <property type="match status" value="1"/>
</dbReference>
<evidence type="ECO:0000256" key="2">
    <source>
        <dbReference type="ARBA" id="ARBA00022737"/>
    </source>
</evidence>
<dbReference type="InterPro" id="IPR050216">
    <property type="entry name" value="LRR_domain-containing"/>
</dbReference>
<dbReference type="InterPro" id="IPR055414">
    <property type="entry name" value="LRR_R13L4/SHOC2-like"/>
</dbReference>
<evidence type="ECO:0000259" key="4">
    <source>
        <dbReference type="Pfam" id="PF23598"/>
    </source>
</evidence>
<reference evidence="6" key="1">
    <citation type="submission" date="2025-08" db="UniProtKB">
        <authorList>
            <consortium name="RefSeq"/>
        </authorList>
    </citation>
    <scope>IDENTIFICATION</scope>
    <source>
        <tissue evidence="6">Testes</tissue>
    </source>
</reference>
<protein>
    <submittedName>
        <fullName evidence="6">Leucine-rich repeat-containing protein 40-like</fullName>
    </submittedName>
</protein>
<dbReference type="PANTHER" id="PTHR48051">
    <property type="match status" value="1"/>
</dbReference>
<evidence type="ECO:0000313" key="5">
    <source>
        <dbReference type="Proteomes" id="UP000694865"/>
    </source>
</evidence>
<keyword evidence="1" id="KW-0433">Leucine-rich repeat</keyword>
<proteinExistence type="predicted"/>
<dbReference type="InterPro" id="IPR003591">
    <property type="entry name" value="Leu-rich_rpt_typical-subtyp"/>
</dbReference>
<evidence type="ECO:0000256" key="1">
    <source>
        <dbReference type="ARBA" id="ARBA00022614"/>
    </source>
</evidence>
<feature type="domain" description="Disease resistance R13L4/SHOC-2-like LRR" evidence="4">
    <location>
        <begin position="96"/>
        <end position="195"/>
    </location>
</feature>
<gene>
    <name evidence="6" type="primary">LOC102807737</name>
</gene>
<dbReference type="Proteomes" id="UP000694865">
    <property type="component" value="Unplaced"/>
</dbReference>
<evidence type="ECO:0000313" key="6">
    <source>
        <dbReference type="RefSeq" id="XP_006820661.1"/>
    </source>
</evidence>
<dbReference type="PRINTS" id="PR00019">
    <property type="entry name" value="LEURICHRPT"/>
</dbReference>
<dbReference type="GeneID" id="102807737"/>
<dbReference type="Pfam" id="PF13855">
    <property type="entry name" value="LRR_8"/>
    <property type="match status" value="1"/>
</dbReference>
<feature type="compositionally biased region" description="Basic residues" evidence="3">
    <location>
        <begin position="1"/>
        <end position="11"/>
    </location>
</feature>
<dbReference type="InterPro" id="IPR001611">
    <property type="entry name" value="Leu-rich_rpt"/>
</dbReference>
<dbReference type="SUPFAM" id="SSF52058">
    <property type="entry name" value="L domain-like"/>
    <property type="match status" value="2"/>
</dbReference>
<accession>A0ABM0MKX0</accession>
<dbReference type="Pfam" id="PF00560">
    <property type="entry name" value="LRR_1"/>
    <property type="match status" value="1"/>
</dbReference>
<dbReference type="InterPro" id="IPR032675">
    <property type="entry name" value="LRR_dom_sf"/>
</dbReference>
<dbReference type="PROSITE" id="PS51450">
    <property type="entry name" value="LRR"/>
    <property type="match status" value="2"/>
</dbReference>
<name>A0ABM0MKX0_SACKO</name>
<dbReference type="RefSeq" id="XP_006820661.1">
    <property type="nucleotide sequence ID" value="XM_006820598.1"/>
</dbReference>
<keyword evidence="5" id="KW-1185">Reference proteome</keyword>
<evidence type="ECO:0000256" key="3">
    <source>
        <dbReference type="SAM" id="MobiDB-lite"/>
    </source>
</evidence>
<keyword evidence="2" id="KW-0677">Repeat</keyword>
<dbReference type="SMART" id="SM00369">
    <property type="entry name" value="LRR_TYP"/>
    <property type="match status" value="9"/>
</dbReference>